<dbReference type="PANTHER" id="PTHR47969:SF29">
    <property type="entry name" value="KINESIN-LIKE PROTEIN"/>
    <property type="match status" value="1"/>
</dbReference>
<feature type="region of interest" description="Disordered" evidence="2">
    <location>
        <begin position="157"/>
        <end position="211"/>
    </location>
</feature>
<keyword evidence="1" id="KW-0547">Nucleotide-binding</keyword>
<evidence type="ECO:0000256" key="1">
    <source>
        <dbReference type="PROSITE-ProRule" id="PRU00283"/>
    </source>
</evidence>
<dbReference type="EMBL" id="JAPMOS010000012">
    <property type="protein sequence ID" value="KAJ4460648.1"/>
    <property type="molecule type" value="Genomic_DNA"/>
</dbReference>
<dbReference type="SMART" id="SM00129">
    <property type="entry name" value="KISc"/>
    <property type="match status" value="1"/>
</dbReference>
<reference evidence="4" key="1">
    <citation type="journal article" date="2022" name="bioRxiv">
        <title>Genomics of Preaxostyla Flagellates Illuminates Evolutionary Transitions and the Path Towards Mitochondrial Loss.</title>
        <authorList>
            <person name="Novak L.V.F."/>
            <person name="Treitli S.C."/>
            <person name="Pyrih J."/>
            <person name="Halakuc P."/>
            <person name="Pipaliya S.V."/>
            <person name="Vacek V."/>
            <person name="Brzon O."/>
            <person name="Soukal P."/>
            <person name="Eme L."/>
            <person name="Dacks J.B."/>
            <person name="Karnkowska A."/>
            <person name="Elias M."/>
            <person name="Hampl V."/>
        </authorList>
    </citation>
    <scope>NUCLEOTIDE SEQUENCE</scope>
    <source>
        <strain evidence="4">RCP-MX</strain>
    </source>
</reference>
<organism evidence="4 5">
    <name type="scientific">Paratrimastix pyriformis</name>
    <dbReference type="NCBI Taxonomy" id="342808"/>
    <lineage>
        <taxon>Eukaryota</taxon>
        <taxon>Metamonada</taxon>
        <taxon>Preaxostyla</taxon>
        <taxon>Paratrimastigidae</taxon>
        <taxon>Paratrimastix</taxon>
    </lineage>
</organism>
<keyword evidence="1" id="KW-0505">Motor protein</keyword>
<keyword evidence="1" id="KW-0067">ATP-binding</keyword>
<evidence type="ECO:0000259" key="3">
    <source>
        <dbReference type="PROSITE" id="PS50067"/>
    </source>
</evidence>
<feature type="domain" description="Kinesin motor" evidence="3">
    <location>
        <begin position="17"/>
        <end position="303"/>
    </location>
</feature>
<feature type="compositionally biased region" description="Low complexity" evidence="2">
    <location>
        <begin position="157"/>
        <end position="174"/>
    </location>
</feature>
<keyword evidence="5" id="KW-1185">Reference proteome</keyword>
<name>A0ABQ8UN92_9EUKA</name>
<comment type="caution">
    <text evidence="4">The sequence shown here is derived from an EMBL/GenBank/DDBJ whole genome shotgun (WGS) entry which is preliminary data.</text>
</comment>
<dbReference type="Pfam" id="PF00225">
    <property type="entry name" value="Kinesin"/>
    <property type="match status" value="1"/>
</dbReference>
<dbReference type="InterPro" id="IPR036961">
    <property type="entry name" value="Kinesin_motor_dom_sf"/>
</dbReference>
<dbReference type="SUPFAM" id="SSF52540">
    <property type="entry name" value="P-loop containing nucleoside triphosphate hydrolases"/>
    <property type="match status" value="2"/>
</dbReference>
<sequence>MVIPEVKALRALAEQLPIFNLVRCRPLLPAEITAGSRSCVTVSGQEITVADTGATEGGTRDEKTQTRVEAALPETATQENVFDAVAPLLIDKLVHGINACVFAFGQTGSGKSHTMLGTNEDPGLISRVCAALFPRLTAPFMVTASFCEISPSEVGAPPRSPAHAHGPAAPVARPIPRFDGPLPTLPRRPLRDSTSMFMPARPCSRRSTTTHHPGAWQQIRDLLNPVANQSLPVFYHSLFGYVVEGLSWLVCHTVDDALAFLRQGDFVRRAGDPTGPARSSCIFTLRIQQRAPDESLLSAELKFAVMADKIPGVWGFQQVMARLLKVKHLTEKDGKLVKLLRQAIFGNAFTVALVTIAPPRALTSSTLRYTMVFKKIVNACAPNREQSASIIDQLRQVVTALQAAAEATPPDPSAAERLQVAMKELDMAKREAWDEKERLSERLAAERKENLKREGLIDALATTRRPVNPAVTARRDQLAAELAPIDQQLLDMKRALKEIKADVEAQRAHIKTLPPDAPDRGAAEGALKEREAKFAELMAAAKPLNARHKQLAAESAPPLVLALGCPSSWLLAAPRLGSWLPLVLALGCPSSWLLAAPRLGCPIDALPGLLTRPHPT</sequence>
<proteinExistence type="inferred from homology"/>
<dbReference type="PANTHER" id="PTHR47969">
    <property type="entry name" value="CHROMOSOME-ASSOCIATED KINESIN KIF4A-RELATED"/>
    <property type="match status" value="1"/>
</dbReference>
<evidence type="ECO:0000256" key="2">
    <source>
        <dbReference type="SAM" id="MobiDB-lite"/>
    </source>
</evidence>
<dbReference type="PRINTS" id="PR00380">
    <property type="entry name" value="KINESINHEAVY"/>
</dbReference>
<dbReference type="Gene3D" id="3.40.850.10">
    <property type="entry name" value="Kinesin motor domain"/>
    <property type="match status" value="2"/>
</dbReference>
<dbReference type="InterPro" id="IPR027640">
    <property type="entry name" value="Kinesin-like_fam"/>
</dbReference>
<dbReference type="InterPro" id="IPR027417">
    <property type="entry name" value="P-loop_NTPase"/>
</dbReference>
<comment type="similarity">
    <text evidence="1">Belongs to the TRAFAC class myosin-kinesin ATPase superfamily. Kinesin family.</text>
</comment>
<gene>
    <name evidence="4" type="ORF">PAPYR_3296</name>
</gene>
<evidence type="ECO:0000313" key="5">
    <source>
        <dbReference type="Proteomes" id="UP001141327"/>
    </source>
</evidence>
<dbReference type="Proteomes" id="UP001141327">
    <property type="component" value="Unassembled WGS sequence"/>
</dbReference>
<dbReference type="PROSITE" id="PS50067">
    <property type="entry name" value="KINESIN_MOTOR_2"/>
    <property type="match status" value="1"/>
</dbReference>
<dbReference type="InterPro" id="IPR001752">
    <property type="entry name" value="Kinesin_motor_dom"/>
</dbReference>
<accession>A0ABQ8UN92</accession>
<feature type="binding site" evidence="1">
    <location>
        <begin position="105"/>
        <end position="112"/>
    </location>
    <ligand>
        <name>ATP</name>
        <dbReference type="ChEBI" id="CHEBI:30616"/>
    </ligand>
</feature>
<evidence type="ECO:0000313" key="4">
    <source>
        <dbReference type="EMBL" id="KAJ4460648.1"/>
    </source>
</evidence>
<protein>
    <submittedName>
        <fullName evidence="4">Kinesin motor domain</fullName>
    </submittedName>
</protein>